<gene>
    <name evidence="1" type="ORF">SAMN05877753_107148</name>
</gene>
<evidence type="ECO:0000313" key="1">
    <source>
        <dbReference type="EMBL" id="SNX73605.1"/>
    </source>
</evidence>
<dbReference type="AlphaFoldDB" id="A0A285D1Q9"/>
<evidence type="ECO:0000313" key="2">
    <source>
        <dbReference type="Proteomes" id="UP000219546"/>
    </source>
</evidence>
<keyword evidence="2" id="KW-1185">Reference proteome</keyword>
<name>A0A285D1Q9_9BACI</name>
<organism evidence="1 2">
    <name type="scientific">Bacillus oleivorans</name>
    <dbReference type="NCBI Taxonomy" id="1448271"/>
    <lineage>
        <taxon>Bacteria</taxon>
        <taxon>Bacillati</taxon>
        <taxon>Bacillota</taxon>
        <taxon>Bacilli</taxon>
        <taxon>Bacillales</taxon>
        <taxon>Bacillaceae</taxon>
        <taxon>Bacillus</taxon>
    </lineage>
</organism>
<sequence length="560" mass="62678">MNTTSIPGLGSISNHTPLRTGDLIQAKLVQTGKDGKAVIVINGETIEAKLLTPLEAGKMYLFQIETSKNEIILKPVQTTASNEQILKAEIISQLMKQLGIQKGSWEQRLVRLAVEDEWLGQGGEKLAAALDWLAKSSMKKQDFQVIEFMSRTNLPFTKPVFQSLSALFSEKDITTLLRSFSIVSNYQPETIQKLITPLETKIGYRIAEQAISPLMKHHETAKQLLTQFMQSFAGSDTLQPKLSVSQAGTTVSIPAALNQSFQTAPVQGPQEILINNLISKGNLSEAGVNTAEEKIFRIEAISFTAVENIERLLKQEMKLQSDAPILPSLGKYALTVIADNRGQLFNQPLATQEELLQFIRLEIAAEIKAGIKALGMNLEAELAKQRTEGLESLKTTLLQLMQQDHVPQKQPIQELLSHLQGQKLVSSEMGPIIHLYTKLPFPLLNQLKDAEISWNGRRTKDGKIDSSHCRVLFHLHLEELGETILDFQVQNRISTLNVFHRMEQFVPPNDETIDGFKLGMKQLGFHLSSLQFQYVSEEEKNKLTPLYQTVQPQTKVDIRV</sequence>
<evidence type="ECO:0008006" key="3">
    <source>
        <dbReference type="Google" id="ProtNLM"/>
    </source>
</evidence>
<dbReference type="OrthoDB" id="2351076at2"/>
<proteinExistence type="predicted"/>
<dbReference type="Proteomes" id="UP000219546">
    <property type="component" value="Unassembled WGS sequence"/>
</dbReference>
<dbReference type="RefSeq" id="WP_097159570.1">
    <property type="nucleotide sequence ID" value="NZ_JBEPMQ010000007.1"/>
</dbReference>
<protein>
    <recommendedName>
        <fullName evidence="3">Flagellar hook-length control protein FliK</fullName>
    </recommendedName>
</protein>
<accession>A0A285D1Q9</accession>
<dbReference type="EMBL" id="OAOP01000007">
    <property type="protein sequence ID" value="SNX73605.1"/>
    <property type="molecule type" value="Genomic_DNA"/>
</dbReference>
<reference evidence="1 2" key="1">
    <citation type="submission" date="2017-08" db="EMBL/GenBank/DDBJ databases">
        <authorList>
            <person name="de Groot N.N."/>
        </authorList>
    </citation>
    <scope>NUCLEOTIDE SEQUENCE [LARGE SCALE GENOMIC DNA]</scope>
    <source>
        <strain evidence="1 2">JC228</strain>
    </source>
</reference>